<keyword evidence="2" id="KW-1185">Reference proteome</keyword>
<protein>
    <submittedName>
        <fullName evidence="1">Tetratricopeptide repeat protein</fullName>
    </submittedName>
</protein>
<gene>
    <name evidence="1" type="ORF">C8N38_10482</name>
</gene>
<proteinExistence type="predicted"/>
<dbReference type="AlphaFoldDB" id="A0A8E2VMU0"/>
<evidence type="ECO:0000313" key="2">
    <source>
        <dbReference type="Proteomes" id="UP000244037"/>
    </source>
</evidence>
<dbReference type="Pfam" id="PF13432">
    <property type="entry name" value="TPR_16"/>
    <property type="match status" value="1"/>
</dbReference>
<dbReference type="Proteomes" id="UP000244037">
    <property type="component" value="Unassembled WGS sequence"/>
</dbReference>
<reference evidence="1 2" key="1">
    <citation type="submission" date="2018-04" db="EMBL/GenBank/DDBJ databases">
        <title>Genomic Encyclopedia of Archaeal and Bacterial Type Strains, Phase II (KMG-II): from individual species to whole genera.</title>
        <authorList>
            <person name="Goeker M."/>
        </authorList>
    </citation>
    <scope>NUCLEOTIDE SEQUENCE [LARGE SCALE GENOMIC DNA]</scope>
    <source>
        <strain evidence="1 2">DSM 19783</strain>
    </source>
</reference>
<name>A0A8E2VMU0_9RHOB</name>
<dbReference type="SUPFAM" id="SSF48452">
    <property type="entry name" value="TPR-like"/>
    <property type="match status" value="3"/>
</dbReference>
<accession>A0A8E2VMU0</accession>
<evidence type="ECO:0000313" key="1">
    <source>
        <dbReference type="EMBL" id="PTW50448.1"/>
    </source>
</evidence>
<comment type="caution">
    <text evidence="1">The sequence shown here is derived from an EMBL/GenBank/DDBJ whole genome shotgun (WGS) entry which is preliminary data.</text>
</comment>
<sequence>MTLYPKGQYGPDVEQTNRMQNADAEIATTAAAREASGQALTRPPQDRALRLREGVLLREAGRIEESLAHLLRLAADAPGAPWVAIELAATQRRAWAYDAAAETLAGLLATDPRQRQALLARIDAAAQELRLDLALEAVEAALDVLPGDAGLALRRCNLTLQRGHVRAARDLLDALAADRPDDPGVDLARGQSLLAEDPETALALAGDVVARAPGLVWAWPLRIAAARTLWRFDDAEAWGREAETRFPGQAPVLQARVATRMALEDPQGALALLPMATDTPAIWILRGTTLLALGRPEEADAAFATALDTGGLLPGAAIGRIGAALELDRVDETRAGLSALIAWHEARGHRNGDRIRAEIAGRLGDWPEAERLSTRLLDRQGPDRALLYLQARARFGLGRIEGAETALDTLGALDPDHSASAELRGELHLAAGRPDAYVAHRRALSLRPESARARTDIDFGRDLDALGLHDEASARLQHLLDRNGSAPNLFLSQALMTRGRVEEATAILPRFVRGRRNIAGGADEAITRAADLERLFDFETARPIPTMSISPAASLAWRMARDRSLGQAEWTRRAERASAIRRWLTAAPAEPEALLPWLHPGEADKLRALPRPCIVATTHFGPLVYSVLSGLNVGYHYLAARSAANPAARGLGPMIAAATAPREAAAEAFRVLRGNGILMATHDSPARVMRQGGPGDVARGRLFGRPFELIDTLPKLAAGLRVPSLTLQAHWRDGRIAFEIAPLPTPEDGEPTQLWLDRWAQAYLDRIEWIMSGPPENQNLDALNWRVLLLDPPPA</sequence>
<dbReference type="EMBL" id="QAYC01000004">
    <property type="protein sequence ID" value="PTW50448.1"/>
    <property type="molecule type" value="Genomic_DNA"/>
</dbReference>
<organism evidence="1 2">
    <name type="scientific">Rhodovulum kholense</name>
    <dbReference type="NCBI Taxonomy" id="453584"/>
    <lineage>
        <taxon>Bacteria</taxon>
        <taxon>Pseudomonadati</taxon>
        <taxon>Pseudomonadota</taxon>
        <taxon>Alphaproteobacteria</taxon>
        <taxon>Rhodobacterales</taxon>
        <taxon>Paracoccaceae</taxon>
        <taxon>Rhodovulum</taxon>
    </lineage>
</organism>
<dbReference type="Gene3D" id="1.25.40.10">
    <property type="entry name" value="Tetratricopeptide repeat domain"/>
    <property type="match status" value="2"/>
</dbReference>
<dbReference type="InterPro" id="IPR011990">
    <property type="entry name" value="TPR-like_helical_dom_sf"/>
</dbReference>